<dbReference type="GO" id="GO:0005813">
    <property type="term" value="C:centrosome"/>
    <property type="evidence" value="ECO:0007669"/>
    <property type="project" value="TreeGrafter"/>
</dbReference>
<dbReference type="Pfam" id="PF09398">
    <property type="entry name" value="FOP_dimer"/>
    <property type="match status" value="1"/>
</dbReference>
<keyword evidence="2" id="KW-0206">Cytoskeleton</keyword>
<feature type="compositionally biased region" description="Basic and acidic residues" evidence="3">
    <location>
        <begin position="260"/>
        <end position="270"/>
    </location>
</feature>
<dbReference type="Gene3D" id="1.20.960.40">
    <property type="match status" value="1"/>
</dbReference>
<dbReference type="GO" id="GO:0034453">
    <property type="term" value="P:microtubule anchoring"/>
    <property type="evidence" value="ECO:0007669"/>
    <property type="project" value="InterPro"/>
</dbReference>
<organism evidence="5">
    <name type="scientific">Cuerna arida</name>
    <dbReference type="NCBI Taxonomy" id="1464854"/>
    <lineage>
        <taxon>Eukaryota</taxon>
        <taxon>Metazoa</taxon>
        <taxon>Ecdysozoa</taxon>
        <taxon>Arthropoda</taxon>
        <taxon>Hexapoda</taxon>
        <taxon>Insecta</taxon>
        <taxon>Pterygota</taxon>
        <taxon>Neoptera</taxon>
        <taxon>Paraneoptera</taxon>
        <taxon>Hemiptera</taxon>
        <taxon>Auchenorrhyncha</taxon>
        <taxon>Membracoidea</taxon>
        <taxon>Cicadellidae</taxon>
        <taxon>Cicadellinae</taxon>
        <taxon>Proconiini</taxon>
        <taxon>Cuerna</taxon>
    </lineage>
</organism>
<protein>
    <recommendedName>
        <fullName evidence="4">FGFR1 oncogene partner (FOP) N-terminal dimerisation domain-containing protein</fullName>
    </recommendedName>
</protein>
<feature type="compositionally biased region" description="Polar residues" evidence="3">
    <location>
        <begin position="136"/>
        <end position="148"/>
    </location>
</feature>
<evidence type="ECO:0000313" key="5">
    <source>
        <dbReference type="EMBL" id="JAS56276.1"/>
    </source>
</evidence>
<gene>
    <name evidence="5" type="ORF">g.17571</name>
</gene>
<feature type="domain" description="FGFR1 oncogene partner (FOP) N-terminal dimerisation" evidence="4">
    <location>
        <begin position="49"/>
        <end position="127"/>
    </location>
</feature>
<feature type="compositionally biased region" description="Polar residues" evidence="3">
    <location>
        <begin position="311"/>
        <end position="330"/>
    </location>
</feature>
<feature type="region of interest" description="Disordered" evidence="3">
    <location>
        <begin position="129"/>
        <end position="330"/>
    </location>
</feature>
<feature type="compositionally biased region" description="Acidic residues" evidence="3">
    <location>
        <begin position="291"/>
        <end position="305"/>
    </location>
</feature>
<accession>A0A1B6G1G6</accession>
<sequence>MSVSGNTELRDLVSQTLENTGVLSKIRAELRANVFLVLEEHEAFKGRNLPFCNSVLKNFLSTQEGIAAISLVREFLEFFGLEFTVSVFEPETQAGSDYTYVGRNKLAHNLKLDSGKKSPLIAQILQQTKSHVPATTVPNANKEQSNNSLRKEKAREEKKSQESNNINHIVKTEMANGPIESGDQKHLHPPPPSFQNHNKKPDSLKLDLSQMNAKSTGGSLSSLGSLPPLGLSPTTKISSSRNSKHVSSDIKALLDLGSDSPEHNYEEDFHLSGSEKTSKGTNRSLSGSGSEIEEEMSVGIDDQDQDHDQPVTDQSGSGSYSGNENTPRDL</sequence>
<feature type="compositionally biased region" description="Basic and acidic residues" evidence="3">
    <location>
        <begin position="149"/>
        <end position="161"/>
    </location>
</feature>
<evidence type="ECO:0000256" key="3">
    <source>
        <dbReference type="SAM" id="MobiDB-lite"/>
    </source>
</evidence>
<evidence type="ECO:0000259" key="4">
    <source>
        <dbReference type="Pfam" id="PF09398"/>
    </source>
</evidence>
<dbReference type="EMBL" id="GECZ01013493">
    <property type="protein sequence ID" value="JAS56276.1"/>
    <property type="molecule type" value="Transcribed_RNA"/>
</dbReference>
<proteinExistence type="predicted"/>
<dbReference type="PANTHER" id="PTHR15431">
    <property type="entry name" value="FGFR1 ONCOGENE PARTNER/LISH DOMAIN-CONTAINING PROTEIN"/>
    <property type="match status" value="1"/>
</dbReference>
<evidence type="ECO:0000256" key="1">
    <source>
        <dbReference type="ARBA" id="ARBA00022490"/>
    </source>
</evidence>
<reference evidence="5" key="1">
    <citation type="submission" date="2015-11" db="EMBL/GenBank/DDBJ databases">
        <title>De novo transcriptome assembly of four potential Pierce s Disease insect vectors from Arizona vineyards.</title>
        <authorList>
            <person name="Tassone E.E."/>
        </authorList>
    </citation>
    <scope>NUCLEOTIDE SEQUENCE</scope>
</reference>
<feature type="compositionally biased region" description="Low complexity" evidence="3">
    <location>
        <begin position="215"/>
        <end position="235"/>
    </location>
</feature>
<dbReference type="AlphaFoldDB" id="A0A1B6G1G6"/>
<name>A0A1B6G1G6_9HEMI</name>
<dbReference type="PANTHER" id="PTHR15431:SF9">
    <property type="entry name" value="CENTROSOMAL PROTEIN 43"/>
    <property type="match status" value="1"/>
</dbReference>
<keyword evidence="1" id="KW-0963">Cytoplasm</keyword>
<evidence type="ECO:0000256" key="2">
    <source>
        <dbReference type="ARBA" id="ARBA00023212"/>
    </source>
</evidence>
<dbReference type="InterPro" id="IPR018993">
    <property type="entry name" value="FOP_dimerisation-dom_N"/>
</dbReference>